<evidence type="ECO:0000313" key="1">
    <source>
        <dbReference type="EMBL" id="AIC09441.1"/>
    </source>
</evidence>
<protein>
    <submittedName>
        <fullName evidence="1">Uncharacterized protein</fullName>
    </submittedName>
</protein>
<dbReference type="Proteomes" id="UP000027215">
    <property type="component" value="Chromosome"/>
</dbReference>
<dbReference type="EMBL" id="CP006696">
    <property type="protein sequence ID" value="AIC09441.1"/>
    <property type="molecule type" value="Genomic_DNA"/>
</dbReference>
<name>A0A060H7W6_XYLFS</name>
<sequence>MPFINEIPSAEDIEKYGLPFKHDLNVDMRLRNPWTIDRERNFYLYGGATGNQAYEDIIYYRFYLYLNEFKFMVKLEKGQGSLNFDDNPNFVVWNKIISIELMPHDQVSPLKGLPNLAWETPDTPQPLLENYSLNQFIAILKEALTVYGAGYANRHIHHPIVVRFGF</sequence>
<dbReference type="HOGENOM" id="CLU_136277_0_0_6"/>
<dbReference type="KEGG" id="xfs:D934_02580"/>
<dbReference type="PATRIC" id="fig|155920.8.peg.621"/>
<dbReference type="RefSeq" id="WP_020852352.1">
    <property type="nucleotide sequence ID" value="NZ_CP006696.1"/>
</dbReference>
<organism evidence="1 2">
    <name type="scientific">Xylella fastidiosa subsp. sandyi Ann-1</name>
    <dbReference type="NCBI Taxonomy" id="155920"/>
    <lineage>
        <taxon>Bacteria</taxon>
        <taxon>Pseudomonadati</taxon>
        <taxon>Pseudomonadota</taxon>
        <taxon>Gammaproteobacteria</taxon>
        <taxon>Lysobacterales</taxon>
        <taxon>Lysobacteraceae</taxon>
        <taxon>Xylella</taxon>
    </lineage>
</organism>
<proteinExistence type="predicted"/>
<reference evidence="1 2" key="1">
    <citation type="submission" date="2013-08" db="EMBL/GenBank/DDBJ databases">
        <authorList>
            <person name="Stouthamer R."/>
            <person name="Nunney L."/>
        </authorList>
    </citation>
    <scope>NUCLEOTIDE SEQUENCE [LARGE SCALE GENOMIC DNA]</scope>
    <source>
        <strain evidence="2">ann-1</strain>
    </source>
</reference>
<accession>A0A060H7W6</accession>
<dbReference type="AlphaFoldDB" id="A0A060H7W6"/>
<evidence type="ECO:0000313" key="2">
    <source>
        <dbReference type="Proteomes" id="UP000027215"/>
    </source>
</evidence>
<gene>
    <name evidence="1" type="ORF">D934_02580</name>
</gene>